<dbReference type="InterPro" id="IPR004927">
    <property type="entry name" value="MerB"/>
</dbReference>
<evidence type="ECO:0000313" key="1">
    <source>
        <dbReference type="EMBL" id="TLG00336.1"/>
    </source>
</evidence>
<dbReference type="Proteomes" id="UP000308349">
    <property type="component" value="Unassembled WGS sequence"/>
</dbReference>
<dbReference type="RefSeq" id="WP_138458147.1">
    <property type="nucleotide sequence ID" value="NZ_VBUU01000031.1"/>
</dbReference>
<dbReference type="Gene3D" id="3.30.450.410">
    <property type="match status" value="1"/>
</dbReference>
<dbReference type="Pfam" id="PF03243">
    <property type="entry name" value="MerB"/>
    <property type="match status" value="1"/>
</dbReference>
<evidence type="ECO:0000313" key="2">
    <source>
        <dbReference type="Proteomes" id="UP000308349"/>
    </source>
</evidence>
<organism evidence="1 2">
    <name type="scientific">Nocardia cyriacigeorgica</name>
    <dbReference type="NCBI Taxonomy" id="135487"/>
    <lineage>
        <taxon>Bacteria</taxon>
        <taxon>Bacillati</taxon>
        <taxon>Actinomycetota</taxon>
        <taxon>Actinomycetes</taxon>
        <taxon>Mycobacteriales</taxon>
        <taxon>Nocardiaceae</taxon>
        <taxon>Nocardia</taxon>
    </lineage>
</organism>
<accession>A0A5R8P8N6</accession>
<dbReference type="GO" id="GO:0018836">
    <property type="term" value="F:alkylmercury lyase activity"/>
    <property type="evidence" value="ECO:0007669"/>
    <property type="project" value="InterPro"/>
</dbReference>
<gene>
    <name evidence="1" type="ORF">FEK35_24135</name>
</gene>
<proteinExistence type="predicted"/>
<dbReference type="InterPro" id="IPR053717">
    <property type="entry name" value="MerB_lyase_sf"/>
</dbReference>
<reference evidence="1 2" key="1">
    <citation type="submission" date="2019-05" db="EMBL/GenBank/DDBJ databases">
        <title>Genomes sequences of two Nocardia cyriacigeorgica environmental isolates, type strains Nocardia asteroides ATCC 19247 and Nocardia cyriacigeorgica DSM 44484.</title>
        <authorList>
            <person name="Vautrin F."/>
            <person name="Bergeron E."/>
            <person name="Dubost A."/>
            <person name="Abrouk D."/>
            <person name="Rodriguez Nava V."/>
            <person name="Pujic P."/>
        </authorList>
    </citation>
    <scope>NUCLEOTIDE SEQUENCE [LARGE SCALE GENOMIC DNA]</scope>
    <source>
        <strain evidence="1 2">EML 1456</strain>
    </source>
</reference>
<name>A0A5R8P8N6_9NOCA</name>
<comment type="caution">
    <text evidence="1">The sequence shown here is derived from an EMBL/GenBank/DDBJ whole genome shotgun (WGS) entry which is preliminary data.</text>
</comment>
<dbReference type="OrthoDB" id="7185309at2"/>
<protein>
    <recommendedName>
        <fullName evidence="3">Alkylmercury lyase</fullName>
    </recommendedName>
</protein>
<sequence>MAELDDRARAVRAAIMDQVRGEGTVPTMAELCTRFGLTELELAATMRELEGAICVACQDEEHAGSFVFQDEPLASPQPPVGELVYARPFATFANHYRITVDGEQRWFAECAVEACAISGQFPGSEVIVDSLCRQTKQPVRLVGRDGVLVDYEPKTLRVHLGYPMREMPHRVVGWCDYNSFFASESAADQWRSEHPEIKGITRSPEQMSHLITELLGKGRLDYDYQPTFGLLTIARNLRRFGLYGPFWLPTPTMARDWRRRGLGNFFRFRLS</sequence>
<dbReference type="SUPFAM" id="SSF160387">
    <property type="entry name" value="NosL/MerB-like"/>
    <property type="match status" value="1"/>
</dbReference>
<dbReference type="EMBL" id="VBUU01000031">
    <property type="protein sequence ID" value="TLG00336.1"/>
    <property type="molecule type" value="Genomic_DNA"/>
</dbReference>
<evidence type="ECO:0008006" key="3">
    <source>
        <dbReference type="Google" id="ProtNLM"/>
    </source>
</evidence>
<dbReference type="AlphaFoldDB" id="A0A5R8P8N6"/>